<reference evidence="2 3" key="1">
    <citation type="submission" date="2018-09" db="EMBL/GenBank/DDBJ databases">
        <authorList>
            <person name="Wang F."/>
        </authorList>
    </citation>
    <scope>NUCLEOTIDE SEQUENCE [LARGE SCALE GENOMIC DNA]</scope>
    <source>
        <strain evidence="2 3">PLHSC7-2</strain>
    </source>
</reference>
<proteinExistence type="predicted"/>
<keyword evidence="1" id="KW-0732">Signal</keyword>
<organism evidence="2 3">
    <name type="scientific">Motilimonas pumila</name>
    <dbReference type="NCBI Taxonomy" id="2303987"/>
    <lineage>
        <taxon>Bacteria</taxon>
        <taxon>Pseudomonadati</taxon>
        <taxon>Pseudomonadota</taxon>
        <taxon>Gammaproteobacteria</taxon>
        <taxon>Alteromonadales</taxon>
        <taxon>Alteromonadales genera incertae sedis</taxon>
        <taxon>Motilimonas</taxon>
    </lineage>
</organism>
<sequence length="150" mass="16495">MSKRLVAIAVLALSTAAYAFEHQGNASVHIYHQGHQGHMVASIDMSEDGHQRLYTIIDFPGRDSCRLGQDAGLPSVAKFNGQHVKMHSFCNHNGQYSYISATPASPQGIQYVVNEFKRKSQVQIEFADFNVVMPAAGFNRAWGHYGGDAI</sequence>
<feature type="chain" id="PRO_5019158177" description="DUF2796 domain-containing protein" evidence="1">
    <location>
        <begin position="20"/>
        <end position="150"/>
    </location>
</feature>
<dbReference type="Proteomes" id="UP000283255">
    <property type="component" value="Unassembled WGS sequence"/>
</dbReference>
<accession>A0A418YDH5</accession>
<evidence type="ECO:0000313" key="2">
    <source>
        <dbReference type="EMBL" id="RJG42596.1"/>
    </source>
</evidence>
<dbReference type="RefSeq" id="WP_119911022.1">
    <property type="nucleotide sequence ID" value="NZ_QZCH01000015.1"/>
</dbReference>
<protein>
    <recommendedName>
        <fullName evidence="4">DUF2796 domain-containing protein</fullName>
    </recommendedName>
</protein>
<evidence type="ECO:0000256" key="1">
    <source>
        <dbReference type="SAM" id="SignalP"/>
    </source>
</evidence>
<feature type="signal peptide" evidence="1">
    <location>
        <begin position="1"/>
        <end position="19"/>
    </location>
</feature>
<comment type="caution">
    <text evidence="2">The sequence shown here is derived from an EMBL/GenBank/DDBJ whole genome shotgun (WGS) entry which is preliminary data.</text>
</comment>
<keyword evidence="3" id="KW-1185">Reference proteome</keyword>
<evidence type="ECO:0000313" key="3">
    <source>
        <dbReference type="Proteomes" id="UP000283255"/>
    </source>
</evidence>
<dbReference type="AlphaFoldDB" id="A0A418YDH5"/>
<dbReference type="EMBL" id="QZCH01000015">
    <property type="protein sequence ID" value="RJG42596.1"/>
    <property type="molecule type" value="Genomic_DNA"/>
</dbReference>
<evidence type="ECO:0008006" key="4">
    <source>
        <dbReference type="Google" id="ProtNLM"/>
    </source>
</evidence>
<reference evidence="2 3" key="2">
    <citation type="submission" date="2019-01" db="EMBL/GenBank/DDBJ databases">
        <title>Motilimonas pumilus sp. nov., isolated from the gut of sea cucumber (Apostichopus japonicus).</title>
        <authorList>
            <person name="Wang F.-Q."/>
            <person name="Ren L.-H."/>
            <person name="Lin Y.-W."/>
            <person name="Sun G.-H."/>
            <person name="Du Z.-J."/>
            <person name="Zhao J.-X."/>
            <person name="Liu X.-J."/>
            <person name="Liu L.-J."/>
        </authorList>
    </citation>
    <scope>NUCLEOTIDE SEQUENCE [LARGE SCALE GENOMIC DNA]</scope>
    <source>
        <strain evidence="2 3">PLHSC7-2</strain>
    </source>
</reference>
<name>A0A418YDH5_9GAMM</name>
<gene>
    <name evidence="2" type="ORF">D1Z90_12055</name>
</gene>